<reference evidence="2 3" key="1">
    <citation type="submission" date="2015-10" db="EMBL/GenBank/DDBJ databases">
        <title>Genome analyses suggest a sexual origin of heterokaryosis in a supposedly ancient asexual fungus.</title>
        <authorList>
            <person name="Ropars J."/>
            <person name="Sedzielewska K."/>
            <person name="Noel J."/>
            <person name="Charron P."/>
            <person name="Farinelli L."/>
            <person name="Marton T."/>
            <person name="Kruger M."/>
            <person name="Pelin A."/>
            <person name="Brachmann A."/>
            <person name="Corradi N."/>
        </authorList>
    </citation>
    <scope>NUCLEOTIDE SEQUENCE [LARGE SCALE GENOMIC DNA]</scope>
    <source>
        <strain evidence="2 3">A4</strain>
    </source>
</reference>
<proteinExistence type="predicted"/>
<dbReference type="AlphaFoldDB" id="A0A2I1G6E0"/>
<dbReference type="Proteomes" id="UP000234323">
    <property type="component" value="Unassembled WGS sequence"/>
</dbReference>
<protein>
    <submittedName>
        <fullName evidence="2">Uncharacterized protein</fullName>
    </submittedName>
</protein>
<keyword evidence="1" id="KW-1133">Transmembrane helix</keyword>
<sequence length="192" mass="22544">MANRIVITPNITEAYLDGFKIDKVYPSSGFNLISIIPLFIVNEQAAIVYYSPIINKRIFSKYVYDQYQRIFFYQEEFYYDLASILSSIGGLFSFLSGVFVFLFGATKLAPWGFLQTYVFNYLCTEYRRKLVRKLKNKYEPIPFISGRTKNVTLEERVQNIENILKEYYLDTDFLNLLVEDNNKVNDKADNKV</sequence>
<keyword evidence="3" id="KW-1185">Reference proteome</keyword>
<accession>A0A2I1G6E0</accession>
<evidence type="ECO:0000313" key="3">
    <source>
        <dbReference type="Proteomes" id="UP000234323"/>
    </source>
</evidence>
<dbReference type="VEuPathDB" id="FungiDB:RhiirFUN_024209"/>
<feature type="transmembrane region" description="Helical" evidence="1">
    <location>
        <begin position="32"/>
        <end position="51"/>
    </location>
</feature>
<keyword evidence="1" id="KW-0472">Membrane</keyword>
<dbReference type="VEuPathDB" id="FungiDB:RhiirA1_428469"/>
<name>A0A2I1G6E0_9GLOM</name>
<comment type="caution">
    <text evidence="2">The sequence shown here is derived from an EMBL/GenBank/DDBJ whole genome shotgun (WGS) entry which is preliminary data.</text>
</comment>
<evidence type="ECO:0000256" key="1">
    <source>
        <dbReference type="SAM" id="Phobius"/>
    </source>
</evidence>
<dbReference type="VEuPathDB" id="FungiDB:FUN_024866"/>
<organism evidence="2 3">
    <name type="scientific">Rhizophagus irregularis</name>
    <dbReference type="NCBI Taxonomy" id="588596"/>
    <lineage>
        <taxon>Eukaryota</taxon>
        <taxon>Fungi</taxon>
        <taxon>Fungi incertae sedis</taxon>
        <taxon>Mucoromycota</taxon>
        <taxon>Glomeromycotina</taxon>
        <taxon>Glomeromycetes</taxon>
        <taxon>Glomerales</taxon>
        <taxon>Glomeraceae</taxon>
        <taxon>Rhizophagus</taxon>
    </lineage>
</organism>
<gene>
    <name evidence="2" type="ORF">RhiirA4_397068</name>
</gene>
<keyword evidence="1" id="KW-0812">Transmembrane</keyword>
<dbReference type="EMBL" id="LLXI01000186">
    <property type="protein sequence ID" value="PKY42195.1"/>
    <property type="molecule type" value="Genomic_DNA"/>
</dbReference>
<feature type="transmembrane region" description="Helical" evidence="1">
    <location>
        <begin position="77"/>
        <end position="102"/>
    </location>
</feature>
<evidence type="ECO:0000313" key="2">
    <source>
        <dbReference type="EMBL" id="PKY42195.1"/>
    </source>
</evidence>